<keyword evidence="3" id="KW-1185">Reference proteome</keyword>
<accession>A0AAD5KTP2</accession>
<reference evidence="2" key="2">
    <citation type="submission" date="2023-02" db="EMBL/GenBank/DDBJ databases">
        <authorList>
            <consortium name="DOE Joint Genome Institute"/>
            <person name="Mondo S.J."/>
            <person name="Chang Y."/>
            <person name="Wang Y."/>
            <person name="Ahrendt S."/>
            <person name="Andreopoulos W."/>
            <person name="Barry K."/>
            <person name="Beard J."/>
            <person name="Benny G.L."/>
            <person name="Blankenship S."/>
            <person name="Bonito G."/>
            <person name="Cuomo C."/>
            <person name="Desiro A."/>
            <person name="Gervers K.A."/>
            <person name="Hundley H."/>
            <person name="Kuo A."/>
            <person name="LaButti K."/>
            <person name="Lang B.F."/>
            <person name="Lipzen A."/>
            <person name="O'Donnell K."/>
            <person name="Pangilinan J."/>
            <person name="Reynolds N."/>
            <person name="Sandor L."/>
            <person name="Smith M.W."/>
            <person name="Tsang A."/>
            <person name="Grigoriev I.V."/>
            <person name="Stajich J.E."/>
            <person name="Spatafora J.W."/>
        </authorList>
    </citation>
    <scope>NUCLEOTIDE SEQUENCE</scope>
    <source>
        <strain evidence="2">RSA 2281</strain>
    </source>
</reference>
<feature type="compositionally biased region" description="Low complexity" evidence="1">
    <location>
        <begin position="90"/>
        <end position="106"/>
    </location>
</feature>
<dbReference type="EMBL" id="JAIXMP010000003">
    <property type="protein sequence ID" value="KAI9275636.1"/>
    <property type="molecule type" value="Genomic_DNA"/>
</dbReference>
<proteinExistence type="predicted"/>
<feature type="region of interest" description="Disordered" evidence="1">
    <location>
        <begin position="198"/>
        <end position="228"/>
    </location>
</feature>
<sequence>MSLLDPEKVPSFNGPQLTPARRSFELSNTMGQQEKQPHRRATHHHHHHHHTTHNNSTAIATTRHGRNNSVPDRISAFYRRYRETNNQGCTNSSQTSSSYHSSLTSSSSSRSDIIEMLFARIVDALIFTSAIAITAYNYWIGALDNNNTAQPSLTSGQHHQQQQHQRQPILDIRQWRQMYAPKFNHDDTVKQHDFLEDSKRQRTQQWAETMAKQPPSPTHSSSRSAQKSKLVQFPNHEIPTKSALADPTTQLQAAPIQASNKHNKKRRTQSLPPPKRNSNAQVAQEKQDEMLNRMEEQLQSLIEEGQAALTSKVELYELDEKEVAMRKAFSQRKKYSV</sequence>
<evidence type="ECO:0000313" key="3">
    <source>
        <dbReference type="Proteomes" id="UP001209540"/>
    </source>
</evidence>
<name>A0AAD5KTP2_9FUNG</name>
<evidence type="ECO:0000256" key="1">
    <source>
        <dbReference type="SAM" id="MobiDB-lite"/>
    </source>
</evidence>
<feature type="region of interest" description="Disordered" evidence="1">
    <location>
        <begin position="86"/>
        <end position="106"/>
    </location>
</feature>
<comment type="caution">
    <text evidence="2">The sequence shown here is derived from an EMBL/GenBank/DDBJ whole genome shotgun (WGS) entry which is preliminary data.</text>
</comment>
<organism evidence="2 3">
    <name type="scientific">Phascolomyces articulosus</name>
    <dbReference type="NCBI Taxonomy" id="60185"/>
    <lineage>
        <taxon>Eukaryota</taxon>
        <taxon>Fungi</taxon>
        <taxon>Fungi incertae sedis</taxon>
        <taxon>Mucoromycota</taxon>
        <taxon>Mucoromycotina</taxon>
        <taxon>Mucoromycetes</taxon>
        <taxon>Mucorales</taxon>
        <taxon>Lichtheimiaceae</taxon>
        <taxon>Phascolomyces</taxon>
    </lineage>
</organism>
<gene>
    <name evidence="2" type="ORF">BDA99DRAFT_555414</name>
</gene>
<reference evidence="2" key="1">
    <citation type="journal article" date="2022" name="IScience">
        <title>Evolution of zygomycete secretomes and the origins of terrestrial fungal ecologies.</title>
        <authorList>
            <person name="Chang Y."/>
            <person name="Wang Y."/>
            <person name="Mondo S."/>
            <person name="Ahrendt S."/>
            <person name="Andreopoulos W."/>
            <person name="Barry K."/>
            <person name="Beard J."/>
            <person name="Benny G.L."/>
            <person name="Blankenship S."/>
            <person name="Bonito G."/>
            <person name="Cuomo C."/>
            <person name="Desiro A."/>
            <person name="Gervers K.A."/>
            <person name="Hundley H."/>
            <person name="Kuo A."/>
            <person name="LaButti K."/>
            <person name="Lang B.F."/>
            <person name="Lipzen A."/>
            <person name="O'Donnell K."/>
            <person name="Pangilinan J."/>
            <person name="Reynolds N."/>
            <person name="Sandor L."/>
            <person name="Smith M.E."/>
            <person name="Tsang A."/>
            <person name="Grigoriev I.V."/>
            <person name="Stajich J.E."/>
            <person name="Spatafora J.W."/>
        </authorList>
    </citation>
    <scope>NUCLEOTIDE SEQUENCE</scope>
    <source>
        <strain evidence="2">RSA 2281</strain>
    </source>
</reference>
<dbReference type="Proteomes" id="UP001209540">
    <property type="component" value="Unassembled WGS sequence"/>
</dbReference>
<protein>
    <submittedName>
        <fullName evidence="2">Uncharacterized protein</fullName>
    </submittedName>
</protein>
<evidence type="ECO:0000313" key="2">
    <source>
        <dbReference type="EMBL" id="KAI9275636.1"/>
    </source>
</evidence>
<feature type="compositionally biased region" description="Polar residues" evidence="1">
    <location>
        <begin position="218"/>
        <end position="228"/>
    </location>
</feature>
<feature type="compositionally biased region" description="Polar residues" evidence="1">
    <location>
        <begin position="25"/>
        <end position="34"/>
    </location>
</feature>
<feature type="compositionally biased region" description="Basic residues" evidence="1">
    <location>
        <begin position="37"/>
        <end position="52"/>
    </location>
</feature>
<feature type="region of interest" description="Disordered" evidence="1">
    <location>
        <begin position="254"/>
        <end position="287"/>
    </location>
</feature>
<dbReference type="AlphaFoldDB" id="A0AAD5KTP2"/>
<feature type="region of interest" description="Disordered" evidence="1">
    <location>
        <begin position="1"/>
        <end position="70"/>
    </location>
</feature>